<sequence>MAFQRGFRKRQVEEISINSDTSDIDESCDDDLLRFLPPHFKSLYTSERVSVFSHRLFSLILAKRFQRYRFIEQIEIADGSKLDIVRLPQQVSRVFEKQFIDMNNFLSEKKINGISLVMVNLATGKILETYKFCINVGAEKISHVKDYNGDMITNINYDDTITGERPLLLNMYRTVGEYCDKLKPFTSVNIVPLLRFHFLRRSDRKEYEKGLFESSEMLPVRMKPAFEVANKNKVLLARKRKRLNMAVINNSII</sequence>
<organism evidence="1 2">
    <name type="scientific">Parastrongyloides trichosuri</name>
    <name type="common">Possum-specific nematode worm</name>
    <dbReference type="NCBI Taxonomy" id="131310"/>
    <lineage>
        <taxon>Eukaryota</taxon>
        <taxon>Metazoa</taxon>
        <taxon>Ecdysozoa</taxon>
        <taxon>Nematoda</taxon>
        <taxon>Chromadorea</taxon>
        <taxon>Rhabditida</taxon>
        <taxon>Tylenchina</taxon>
        <taxon>Panagrolaimomorpha</taxon>
        <taxon>Strongyloidoidea</taxon>
        <taxon>Strongyloididae</taxon>
        <taxon>Parastrongyloides</taxon>
    </lineage>
</organism>
<dbReference type="Proteomes" id="UP000038045">
    <property type="component" value="Unplaced"/>
</dbReference>
<accession>A0A0N5A651</accession>
<evidence type="ECO:0000313" key="2">
    <source>
        <dbReference type="WBParaSite" id="PTRK_0001738800.1"/>
    </source>
</evidence>
<protein>
    <submittedName>
        <fullName evidence="2">HORMA domain-containing protein</fullName>
    </submittedName>
</protein>
<dbReference type="WBParaSite" id="PTRK_0001738800.1">
    <property type="protein sequence ID" value="PTRK_0001738800.1"/>
    <property type="gene ID" value="PTRK_0001738800"/>
</dbReference>
<name>A0A0N5A651_PARTI</name>
<proteinExistence type="predicted"/>
<reference evidence="2" key="1">
    <citation type="submission" date="2017-02" db="UniProtKB">
        <authorList>
            <consortium name="WormBaseParasite"/>
        </authorList>
    </citation>
    <scope>IDENTIFICATION</scope>
</reference>
<keyword evidence="1" id="KW-1185">Reference proteome</keyword>
<evidence type="ECO:0000313" key="1">
    <source>
        <dbReference type="Proteomes" id="UP000038045"/>
    </source>
</evidence>
<dbReference type="AlphaFoldDB" id="A0A0N5A651"/>